<feature type="transmembrane region" description="Helical" evidence="1">
    <location>
        <begin position="423"/>
        <end position="445"/>
    </location>
</feature>
<gene>
    <name evidence="2" type="ORF">E8M01_03765</name>
</gene>
<feature type="transmembrane region" description="Helical" evidence="1">
    <location>
        <begin position="140"/>
        <end position="158"/>
    </location>
</feature>
<accession>A0A4D7B088</accession>
<proteinExistence type="predicted"/>
<dbReference type="OrthoDB" id="9772884at2"/>
<evidence type="ECO:0008006" key="4">
    <source>
        <dbReference type="Google" id="ProtNLM"/>
    </source>
</evidence>
<keyword evidence="1" id="KW-0472">Membrane</keyword>
<dbReference type="InterPro" id="IPR018580">
    <property type="entry name" value="Uncharacterised_YfhO"/>
</dbReference>
<dbReference type="PANTHER" id="PTHR38454:SF1">
    <property type="entry name" value="INTEGRAL MEMBRANE PROTEIN"/>
    <property type="match status" value="1"/>
</dbReference>
<keyword evidence="1" id="KW-1133">Transmembrane helix</keyword>
<name>A0A4D7B088_9HYPH</name>
<dbReference type="EMBL" id="CP039690">
    <property type="protein sequence ID" value="QCI63430.1"/>
    <property type="molecule type" value="Genomic_DNA"/>
</dbReference>
<feature type="transmembrane region" description="Helical" evidence="1">
    <location>
        <begin position="392"/>
        <end position="411"/>
    </location>
</feature>
<feature type="transmembrane region" description="Helical" evidence="1">
    <location>
        <begin position="325"/>
        <end position="343"/>
    </location>
</feature>
<feature type="transmembrane region" description="Helical" evidence="1">
    <location>
        <begin position="355"/>
        <end position="372"/>
    </location>
</feature>
<feature type="transmembrane region" description="Helical" evidence="1">
    <location>
        <begin position="165"/>
        <end position="183"/>
    </location>
</feature>
<evidence type="ECO:0000313" key="3">
    <source>
        <dbReference type="Proteomes" id="UP000298781"/>
    </source>
</evidence>
<evidence type="ECO:0000313" key="2">
    <source>
        <dbReference type="EMBL" id="QCI63430.1"/>
    </source>
</evidence>
<feature type="transmembrane region" description="Helical" evidence="1">
    <location>
        <begin position="457"/>
        <end position="474"/>
    </location>
</feature>
<dbReference type="Proteomes" id="UP000298781">
    <property type="component" value="Chromosome"/>
</dbReference>
<evidence type="ECO:0000256" key="1">
    <source>
        <dbReference type="SAM" id="Phobius"/>
    </source>
</evidence>
<organism evidence="2 3">
    <name type="scientific">Phreatobacter stygius</name>
    <dbReference type="NCBI Taxonomy" id="1940610"/>
    <lineage>
        <taxon>Bacteria</taxon>
        <taxon>Pseudomonadati</taxon>
        <taxon>Pseudomonadota</taxon>
        <taxon>Alphaproteobacteria</taxon>
        <taxon>Hyphomicrobiales</taxon>
        <taxon>Phreatobacteraceae</taxon>
        <taxon>Phreatobacter</taxon>
    </lineage>
</organism>
<dbReference type="PANTHER" id="PTHR38454">
    <property type="entry name" value="INTEGRAL MEMBRANE PROTEIN-RELATED"/>
    <property type="match status" value="1"/>
</dbReference>
<sequence>MRHRLLAVAPVRALVHHAISTRRFGLWAALLAVVVIWTAAAIQWPLNDVVVPWDSKNQFYAFFRFMAQAIHEGATPFWNPYHYAGHPSIADPQSLIFSPLFVAWAMIDPAPSLITFDLLVFAHLLIGGLALVGFGHRHGWPAAASVLAASVFMLGGVVSGRLNHVGIITAFGLFPLALLLMEIAFDRRSILAAIGFGATAGLVALGRTQTPLLLSVVLAALALRHVIVQPAAWRYAASRVPVLLVMALTGLALIAVPMLLTLQFAAFSNRPQIGLELALLSSLYPVNFANFLVPNIFGSLEPSSLGDWGPSHGTRPGLDATDRSFNYLFAGSLTALLVIWHGIAGGRLIVPGRRLFAAVAALAVLYAVGRYSPFFPLMFDYFPGVALFRRPVGGAFILVLALSYLSGHLVADYVRKGLPAPPAWLLAVVAGLVVLLLGWAIGFSMLSSKGLAASLEIAKTVPVYGGLIALLMLAGSARGRLVAASVAVAFTAGELVMRNAASSLNAEPKAYYAFLERPTGETARIIDTIQREIASRSTGAARPRVEIVGLGGPWQNAAMVFGFEATNGYNPLRIGPYDRLVSPGESPYTALHRRFPTSFPGYDCLLGKLLGLEYVVLDRPINEMPHLSSRTVAEVVMAGPRAWIYRLPDVAPRVELANIVRVADADELIDTGRFPARLSRSEVMVDDDDDLSQTYAQALSQTPGKADIVASAPDRVEIAVETRATAILTLHAPWYPGWEVEVDGQRRPLLRTDVLFRGVEVPAGARKVVFTYRPLSLENLQSAFETIFGDQEG</sequence>
<protein>
    <recommendedName>
        <fullName evidence="4">YfhO family protein</fullName>
    </recommendedName>
</protein>
<feature type="transmembrane region" description="Helical" evidence="1">
    <location>
        <begin position="114"/>
        <end position="134"/>
    </location>
</feature>
<dbReference type="KEGG" id="pstg:E8M01_03765"/>
<feature type="transmembrane region" description="Helical" evidence="1">
    <location>
        <begin position="189"/>
        <end position="205"/>
    </location>
</feature>
<feature type="transmembrane region" description="Helical" evidence="1">
    <location>
        <begin position="212"/>
        <end position="236"/>
    </location>
</feature>
<reference evidence="2 3" key="1">
    <citation type="submission" date="2019-04" db="EMBL/GenBank/DDBJ databases">
        <title>Phreatobacter aquaticus sp. nov.</title>
        <authorList>
            <person name="Choi A."/>
        </authorList>
    </citation>
    <scope>NUCLEOTIDE SEQUENCE [LARGE SCALE GENOMIC DNA]</scope>
    <source>
        <strain evidence="2 3">KCTC 52518</strain>
    </source>
</reference>
<feature type="transmembrane region" description="Helical" evidence="1">
    <location>
        <begin position="242"/>
        <end position="265"/>
    </location>
</feature>
<dbReference type="AlphaFoldDB" id="A0A4D7B088"/>
<dbReference type="RefSeq" id="WP_136958888.1">
    <property type="nucleotide sequence ID" value="NZ_CP039690.1"/>
</dbReference>
<feature type="transmembrane region" description="Helical" evidence="1">
    <location>
        <begin position="24"/>
        <end position="46"/>
    </location>
</feature>
<keyword evidence="1" id="KW-0812">Transmembrane</keyword>
<keyword evidence="3" id="KW-1185">Reference proteome</keyword>